<dbReference type="Pfam" id="PF00589">
    <property type="entry name" value="Phage_integrase"/>
    <property type="match status" value="1"/>
</dbReference>
<evidence type="ECO:0000313" key="4">
    <source>
        <dbReference type="Proteomes" id="UP000095712"/>
    </source>
</evidence>
<dbReference type="InterPro" id="IPR011010">
    <property type="entry name" value="DNA_brk_join_enz"/>
</dbReference>
<accession>A0A174UFD3</accession>
<gene>
    <name evidence="3" type="primary">xerD_8</name>
    <name evidence="3" type="ORF">ERS852523_04310</name>
</gene>
<dbReference type="GO" id="GO:0006310">
    <property type="term" value="P:DNA recombination"/>
    <property type="evidence" value="ECO:0007669"/>
    <property type="project" value="UniProtKB-KW"/>
</dbReference>
<evidence type="ECO:0000259" key="2">
    <source>
        <dbReference type="PROSITE" id="PS51898"/>
    </source>
</evidence>
<evidence type="ECO:0000256" key="1">
    <source>
        <dbReference type="ARBA" id="ARBA00023172"/>
    </source>
</evidence>
<dbReference type="PROSITE" id="PS51898">
    <property type="entry name" value="TYR_RECOMBINASE"/>
    <property type="match status" value="1"/>
</dbReference>
<dbReference type="InterPro" id="IPR002104">
    <property type="entry name" value="Integrase_catalytic"/>
</dbReference>
<dbReference type="EMBL" id="CZAW01000100">
    <property type="protein sequence ID" value="CUQ18867.1"/>
    <property type="molecule type" value="Genomic_DNA"/>
</dbReference>
<organism evidence="3 4">
    <name type="scientific">Blautia wexlerae</name>
    <dbReference type="NCBI Taxonomy" id="418240"/>
    <lineage>
        <taxon>Bacteria</taxon>
        <taxon>Bacillati</taxon>
        <taxon>Bacillota</taxon>
        <taxon>Clostridia</taxon>
        <taxon>Lachnospirales</taxon>
        <taxon>Lachnospiraceae</taxon>
        <taxon>Blautia</taxon>
    </lineage>
</organism>
<dbReference type="InterPro" id="IPR013762">
    <property type="entry name" value="Integrase-like_cat_sf"/>
</dbReference>
<dbReference type="AlphaFoldDB" id="A0A174UFD3"/>
<keyword evidence="1" id="KW-0233">DNA recombination</keyword>
<sequence length="72" mass="7798">MSHTLPDLELSISRQPHAFGTHLYENGTDLLTIKALLGHKSLNSTTIYVHLASNGTANAVSPFDRMGGVLHE</sequence>
<evidence type="ECO:0000313" key="3">
    <source>
        <dbReference type="EMBL" id="CUQ18867.1"/>
    </source>
</evidence>
<dbReference type="Proteomes" id="UP000095712">
    <property type="component" value="Unassembled WGS sequence"/>
</dbReference>
<dbReference type="Gene3D" id="1.10.443.10">
    <property type="entry name" value="Intergrase catalytic core"/>
    <property type="match status" value="1"/>
</dbReference>
<feature type="domain" description="Tyr recombinase" evidence="2">
    <location>
        <begin position="1"/>
        <end position="61"/>
    </location>
</feature>
<name>A0A174UFD3_9FIRM</name>
<dbReference type="GO" id="GO:0015074">
    <property type="term" value="P:DNA integration"/>
    <property type="evidence" value="ECO:0007669"/>
    <property type="project" value="InterPro"/>
</dbReference>
<dbReference type="RefSeq" id="WP_055154101.1">
    <property type="nucleotide sequence ID" value="NZ_CZAW01000100.1"/>
</dbReference>
<dbReference type="GO" id="GO:0003677">
    <property type="term" value="F:DNA binding"/>
    <property type="evidence" value="ECO:0007669"/>
    <property type="project" value="InterPro"/>
</dbReference>
<dbReference type="SUPFAM" id="SSF56349">
    <property type="entry name" value="DNA breaking-rejoining enzymes"/>
    <property type="match status" value="1"/>
</dbReference>
<protein>
    <submittedName>
        <fullName evidence="3">Tyrosine recombinase XerD</fullName>
    </submittedName>
</protein>
<reference evidence="3 4" key="1">
    <citation type="submission" date="2015-09" db="EMBL/GenBank/DDBJ databases">
        <authorList>
            <consortium name="Pathogen Informatics"/>
        </authorList>
    </citation>
    <scope>NUCLEOTIDE SEQUENCE [LARGE SCALE GENOMIC DNA]</scope>
    <source>
        <strain evidence="3 4">2789STDY5834911</strain>
    </source>
</reference>
<proteinExistence type="predicted"/>